<comment type="cofactor">
    <cofactor evidence="8">
        <name>Zn(2+)</name>
        <dbReference type="ChEBI" id="CHEBI:29105"/>
    </cofactor>
</comment>
<dbReference type="Pfam" id="PF02868">
    <property type="entry name" value="Peptidase_M4_C"/>
    <property type="match status" value="1"/>
</dbReference>
<dbReference type="GeneID" id="27782750"/>
<dbReference type="Gene3D" id="1.10.390.10">
    <property type="entry name" value="Neutral Protease Domain 2"/>
    <property type="match status" value="1"/>
</dbReference>
<keyword evidence="5 8" id="KW-0862">Zinc</keyword>
<dbReference type="GO" id="GO:0006508">
    <property type="term" value="P:proteolysis"/>
    <property type="evidence" value="ECO:0007669"/>
    <property type="project" value="UniProtKB-KW"/>
</dbReference>
<name>A0A0U3BVJ8_STRGL</name>
<dbReference type="Gene3D" id="3.10.170.10">
    <property type="match status" value="1"/>
</dbReference>
<accession>A0A0U3BVJ8</accession>
<sequence>MHLRTDGELNPVFCTIVPPHVLDHLSRSADARLADPARRTLAADALRRDRRRITALAATPTRHTAGAVPSKPQRILYDCETGTTLPGVKVREEGDKPTSDASVNRAYAGLGATFELLLSAYGRSSIDGKGLPLIGSVHYGQEYNNAFFDGEQMVFGDGDGEIFLDFTVAVDVIAHELAHGLTQYTANLRYEGQSGALNESVSDVIGSLVKQYSLGQSAEQADWLIGAGLLAPRVSGDALRSMKAPGTAYDDDVLGKDPQPGSMDDYIETEEDNGGVHLNSGIPNRAFYLLATALGGNSWERAGQIWFDVLTGGELTATADFAEFARLTVAAAGARFGEADEREAVLKAWSEVGVPTRA</sequence>
<dbReference type="RefSeq" id="WP_010064177.1">
    <property type="nucleotide sequence ID" value="NZ_CP013738.1"/>
</dbReference>
<dbReference type="InterPro" id="IPR023612">
    <property type="entry name" value="Peptidase_M4"/>
</dbReference>
<evidence type="ECO:0000256" key="8">
    <source>
        <dbReference type="RuleBase" id="RU366073"/>
    </source>
</evidence>
<dbReference type="EC" id="3.4.24.-" evidence="8"/>
<protein>
    <recommendedName>
        <fullName evidence="8">Neutral metalloproteinase</fullName>
        <ecNumber evidence="8">3.4.24.-</ecNumber>
    </recommendedName>
</protein>
<dbReference type="PANTHER" id="PTHR43579">
    <property type="match status" value="1"/>
</dbReference>
<keyword evidence="4 8" id="KW-0378">Hydrolase</keyword>
<evidence type="ECO:0000256" key="5">
    <source>
        <dbReference type="ARBA" id="ARBA00022833"/>
    </source>
</evidence>
<evidence type="ECO:0000259" key="9">
    <source>
        <dbReference type="Pfam" id="PF01447"/>
    </source>
</evidence>
<dbReference type="STRING" id="1172567.WQO_10445"/>
<dbReference type="EMBL" id="CP013738">
    <property type="protein sequence ID" value="ALU93733.1"/>
    <property type="molecule type" value="Genomic_DNA"/>
</dbReference>
<dbReference type="AlphaFoldDB" id="A0A0U3BVJ8"/>
<dbReference type="Pfam" id="PF01447">
    <property type="entry name" value="Peptidase_M4"/>
    <property type="match status" value="1"/>
</dbReference>
<evidence type="ECO:0000256" key="3">
    <source>
        <dbReference type="ARBA" id="ARBA00022723"/>
    </source>
</evidence>
<dbReference type="GO" id="GO:0046872">
    <property type="term" value="F:metal ion binding"/>
    <property type="evidence" value="ECO:0007669"/>
    <property type="project" value="UniProtKB-UniRule"/>
</dbReference>
<feature type="domain" description="Peptidase M4" evidence="9">
    <location>
        <begin position="100"/>
        <end position="183"/>
    </location>
</feature>
<evidence type="ECO:0000259" key="10">
    <source>
        <dbReference type="Pfam" id="PF02868"/>
    </source>
</evidence>
<keyword evidence="6 8" id="KW-0482">Metalloprotease</keyword>
<reference evidence="11 12" key="1">
    <citation type="journal article" date="2012" name="J. Bacteriol.">
        <title>Draft genome sequence of Streptomyces globisporus C-1027, which produces an antitumor antibiotic consisting of a nine-membered enediyne with a chromoprotein.</title>
        <authorList>
            <person name="Wang L."/>
            <person name="Wang S."/>
            <person name="He Q."/>
            <person name="Yu T."/>
            <person name="Li Q."/>
            <person name="Hong B."/>
        </authorList>
    </citation>
    <scope>NUCLEOTIDE SEQUENCE [LARGE SCALE GENOMIC DNA]</scope>
    <source>
        <strain evidence="11 12">C-1027</strain>
    </source>
</reference>
<dbReference type="KEGG" id="sgb:WQO_10445"/>
<feature type="active site" description="Proton donor" evidence="7">
    <location>
        <position position="277"/>
    </location>
</feature>
<dbReference type="InterPro" id="IPR027268">
    <property type="entry name" value="Peptidase_M4/M1_CTD_sf"/>
</dbReference>
<feature type="domain" description="Peptidase M4 C-terminal" evidence="10">
    <location>
        <begin position="186"/>
        <end position="354"/>
    </location>
</feature>
<evidence type="ECO:0000313" key="12">
    <source>
        <dbReference type="Proteomes" id="UP000064183"/>
    </source>
</evidence>
<dbReference type="InterPro" id="IPR001570">
    <property type="entry name" value="Peptidase_M4_C_domain"/>
</dbReference>
<comment type="similarity">
    <text evidence="1 8">Belongs to the peptidase M4 family.</text>
</comment>
<comment type="subcellular location">
    <subcellularLocation>
        <location evidence="8">Secreted</location>
    </subcellularLocation>
</comment>
<evidence type="ECO:0000256" key="6">
    <source>
        <dbReference type="ARBA" id="ARBA00023049"/>
    </source>
</evidence>
<dbReference type="InterPro" id="IPR013856">
    <property type="entry name" value="Peptidase_M4_domain"/>
</dbReference>
<comment type="function">
    <text evidence="8">Extracellular zinc metalloprotease.</text>
</comment>
<evidence type="ECO:0000256" key="4">
    <source>
        <dbReference type="ARBA" id="ARBA00022801"/>
    </source>
</evidence>
<dbReference type="GO" id="GO:0005576">
    <property type="term" value="C:extracellular region"/>
    <property type="evidence" value="ECO:0007669"/>
    <property type="project" value="UniProtKB-SubCell"/>
</dbReference>
<dbReference type="GO" id="GO:0004222">
    <property type="term" value="F:metalloendopeptidase activity"/>
    <property type="evidence" value="ECO:0007669"/>
    <property type="project" value="UniProtKB-UniRule"/>
</dbReference>
<dbReference type="SUPFAM" id="SSF55486">
    <property type="entry name" value="Metalloproteases ('zincins'), catalytic domain"/>
    <property type="match status" value="1"/>
</dbReference>
<dbReference type="CDD" id="cd09597">
    <property type="entry name" value="M4_TLP"/>
    <property type="match status" value="1"/>
</dbReference>
<keyword evidence="2 8" id="KW-0645">Protease</keyword>
<dbReference type="InterPro" id="IPR052759">
    <property type="entry name" value="Metalloprotease_M4"/>
</dbReference>
<evidence type="ECO:0000256" key="7">
    <source>
        <dbReference type="PIRSR" id="PIRSR623612-1"/>
    </source>
</evidence>
<keyword evidence="8" id="KW-0964">Secreted</keyword>
<dbReference type="Proteomes" id="UP000064183">
    <property type="component" value="Chromosome"/>
</dbReference>
<gene>
    <name evidence="11" type="ORF">WQO_10445</name>
</gene>
<feature type="active site" evidence="7">
    <location>
        <position position="176"/>
    </location>
</feature>
<dbReference type="PANTHER" id="PTHR43579:SF1">
    <property type="entry name" value="NEUTRAL METALLOPROTEINASE"/>
    <property type="match status" value="1"/>
</dbReference>
<proteinExistence type="inferred from homology"/>
<evidence type="ECO:0000313" key="11">
    <source>
        <dbReference type="EMBL" id="ALU93733.1"/>
    </source>
</evidence>
<keyword evidence="3" id="KW-0479">Metal-binding</keyword>
<evidence type="ECO:0000256" key="1">
    <source>
        <dbReference type="ARBA" id="ARBA00009388"/>
    </source>
</evidence>
<evidence type="ECO:0000256" key="2">
    <source>
        <dbReference type="ARBA" id="ARBA00022670"/>
    </source>
</evidence>
<dbReference type="PRINTS" id="PR00730">
    <property type="entry name" value="THERMOLYSIN"/>
</dbReference>
<organism evidence="11 12">
    <name type="scientific">Streptomyces globisporus C-1027</name>
    <dbReference type="NCBI Taxonomy" id="1172567"/>
    <lineage>
        <taxon>Bacteria</taxon>
        <taxon>Bacillati</taxon>
        <taxon>Actinomycetota</taxon>
        <taxon>Actinomycetes</taxon>
        <taxon>Kitasatosporales</taxon>
        <taxon>Streptomycetaceae</taxon>
        <taxon>Streptomyces</taxon>
    </lineage>
</organism>